<accession>A0A2I4G3B3</accession>
<dbReference type="GO" id="GO:0009507">
    <property type="term" value="C:chloroplast"/>
    <property type="evidence" value="ECO:0000318"/>
    <property type="project" value="GO_Central"/>
</dbReference>
<feature type="region of interest" description="Disordered" evidence="9">
    <location>
        <begin position="182"/>
        <end position="214"/>
    </location>
</feature>
<gene>
    <name evidence="11" type="primary">LOC109004334</name>
</gene>
<reference evidence="11" key="1">
    <citation type="submission" date="2025-08" db="UniProtKB">
        <authorList>
            <consortium name="RefSeq"/>
        </authorList>
    </citation>
    <scope>IDENTIFICATION</scope>
    <source>
        <tissue evidence="11">Leaves</tissue>
    </source>
</reference>
<evidence type="ECO:0000313" key="11">
    <source>
        <dbReference type="RefSeq" id="XP_018838399.2"/>
    </source>
</evidence>
<dbReference type="GO" id="GO:0008251">
    <property type="term" value="F:tRNA-specific adenosine deaminase activity"/>
    <property type="evidence" value="ECO:0000318"/>
    <property type="project" value="GO_Central"/>
</dbReference>
<proteinExistence type="inferred from homology"/>
<dbReference type="PROSITE" id="PS51747">
    <property type="entry name" value="CYT_DCMP_DEAMINASES_2"/>
    <property type="match status" value="1"/>
</dbReference>
<dbReference type="Gene3D" id="3.40.140.10">
    <property type="entry name" value="Cytidine Deaminase, domain 2"/>
    <property type="match status" value="1"/>
</dbReference>
<dbReference type="Pfam" id="PF00383">
    <property type="entry name" value="dCMP_cyt_deam_1"/>
    <property type="match status" value="1"/>
</dbReference>
<feature type="compositionally biased region" description="Basic and acidic residues" evidence="9">
    <location>
        <begin position="660"/>
        <end position="671"/>
    </location>
</feature>
<keyword evidence="5" id="KW-0479">Metal-binding</keyword>
<dbReference type="OrthoDB" id="408702at2759"/>
<feature type="compositionally biased region" description="Polar residues" evidence="9">
    <location>
        <begin position="895"/>
        <end position="915"/>
    </location>
</feature>
<evidence type="ECO:0000256" key="3">
    <source>
        <dbReference type="ARBA" id="ARBA00012740"/>
    </source>
</evidence>
<dbReference type="Proteomes" id="UP000235220">
    <property type="component" value="Chromosome 13"/>
</dbReference>
<keyword evidence="10" id="KW-1185">Reference proteome</keyword>
<dbReference type="PANTHER" id="PTHR11079:SF179">
    <property type="entry name" value="TRNA(ADENINE(34)) DEAMINASE, CHLOROPLASTIC"/>
    <property type="match status" value="1"/>
</dbReference>
<feature type="compositionally biased region" description="Basic and acidic residues" evidence="9">
    <location>
        <begin position="606"/>
        <end position="617"/>
    </location>
</feature>
<dbReference type="EC" id="3.5.4.33" evidence="3"/>
<dbReference type="InterPro" id="IPR028883">
    <property type="entry name" value="tRNA_aden_deaminase"/>
</dbReference>
<feature type="compositionally biased region" description="Polar residues" evidence="9">
    <location>
        <begin position="858"/>
        <end position="867"/>
    </location>
</feature>
<evidence type="ECO:0000256" key="5">
    <source>
        <dbReference type="ARBA" id="ARBA00022723"/>
    </source>
</evidence>
<dbReference type="InterPro" id="IPR002125">
    <property type="entry name" value="CMP_dCMP_dom"/>
</dbReference>
<comment type="cofactor">
    <cofactor evidence="1">
        <name>Zn(2+)</name>
        <dbReference type="ChEBI" id="CHEBI:29105"/>
    </cofactor>
</comment>
<dbReference type="HAMAP" id="MF_00972">
    <property type="entry name" value="tRNA_aden_deaminase"/>
    <property type="match status" value="1"/>
</dbReference>
<feature type="region of interest" description="Disordered" evidence="9">
    <location>
        <begin position="541"/>
        <end position="630"/>
    </location>
</feature>
<evidence type="ECO:0000256" key="7">
    <source>
        <dbReference type="ARBA" id="ARBA00022833"/>
    </source>
</evidence>
<dbReference type="CDD" id="cd01285">
    <property type="entry name" value="nucleoside_deaminase"/>
    <property type="match status" value="1"/>
</dbReference>
<comment type="catalytic activity">
    <reaction evidence="8">
        <text>adenosine(34) in tRNA + H2O + H(+) = inosine(34) in tRNA + NH4(+)</text>
        <dbReference type="Rhea" id="RHEA:43168"/>
        <dbReference type="Rhea" id="RHEA-COMP:10373"/>
        <dbReference type="Rhea" id="RHEA-COMP:10374"/>
        <dbReference type="ChEBI" id="CHEBI:15377"/>
        <dbReference type="ChEBI" id="CHEBI:15378"/>
        <dbReference type="ChEBI" id="CHEBI:28938"/>
        <dbReference type="ChEBI" id="CHEBI:74411"/>
        <dbReference type="ChEBI" id="CHEBI:82852"/>
        <dbReference type="EC" id="3.5.4.33"/>
    </reaction>
</comment>
<protein>
    <recommendedName>
        <fullName evidence="3">tRNA(adenine(34)) deaminase</fullName>
        <ecNumber evidence="3">3.5.4.33</ecNumber>
    </recommendedName>
</protein>
<dbReference type="Gramene" id="Jr13_13330_p1">
    <property type="protein sequence ID" value="cds.Jr13_13330_p1"/>
    <property type="gene ID" value="Jr13_13330"/>
</dbReference>
<name>A0A2I4G3B3_JUGRE</name>
<evidence type="ECO:0000256" key="2">
    <source>
        <dbReference type="ARBA" id="ARBA00011738"/>
    </source>
</evidence>
<dbReference type="FunCoup" id="A0A2I4G3B3">
    <property type="interactions" value="2706"/>
</dbReference>
<dbReference type="KEGG" id="jre:109004334"/>
<feature type="compositionally biased region" description="Low complexity" evidence="9">
    <location>
        <begin position="950"/>
        <end position="963"/>
    </location>
</feature>
<evidence type="ECO:0000313" key="10">
    <source>
        <dbReference type="Proteomes" id="UP000235220"/>
    </source>
</evidence>
<dbReference type="SUPFAM" id="SSF53927">
    <property type="entry name" value="Cytidine deaminase-like"/>
    <property type="match status" value="1"/>
</dbReference>
<comment type="subunit">
    <text evidence="2">Homodimer.</text>
</comment>
<evidence type="ECO:0000256" key="4">
    <source>
        <dbReference type="ARBA" id="ARBA00022694"/>
    </source>
</evidence>
<keyword evidence="6" id="KW-0378">Hydrolase</keyword>
<evidence type="ECO:0000256" key="1">
    <source>
        <dbReference type="ARBA" id="ARBA00001947"/>
    </source>
</evidence>
<dbReference type="GeneID" id="109004334"/>
<feature type="region of interest" description="Disordered" evidence="9">
    <location>
        <begin position="1044"/>
        <end position="1063"/>
    </location>
</feature>
<dbReference type="FunFam" id="3.40.140.10:FF:000005">
    <property type="entry name" value="tRNA-specific adenosine deaminase"/>
    <property type="match status" value="1"/>
</dbReference>
<dbReference type="PANTHER" id="PTHR11079">
    <property type="entry name" value="CYTOSINE DEAMINASE FAMILY MEMBER"/>
    <property type="match status" value="1"/>
</dbReference>
<feature type="compositionally biased region" description="Basic and acidic residues" evidence="9">
    <location>
        <begin position="586"/>
        <end position="595"/>
    </location>
</feature>
<evidence type="ECO:0000256" key="6">
    <source>
        <dbReference type="ARBA" id="ARBA00022801"/>
    </source>
</evidence>
<feature type="region of interest" description="Disordered" evidence="9">
    <location>
        <begin position="947"/>
        <end position="1015"/>
    </location>
</feature>
<evidence type="ECO:0000256" key="8">
    <source>
        <dbReference type="ARBA" id="ARBA00048045"/>
    </source>
</evidence>
<feature type="compositionally biased region" description="Basic and acidic residues" evidence="9">
    <location>
        <begin position="969"/>
        <end position="987"/>
    </location>
</feature>
<evidence type="ECO:0000256" key="9">
    <source>
        <dbReference type="SAM" id="MobiDB-lite"/>
    </source>
</evidence>
<feature type="region of interest" description="Disordered" evidence="9">
    <location>
        <begin position="643"/>
        <end position="672"/>
    </location>
</feature>
<keyword evidence="7" id="KW-0862">Zinc</keyword>
<dbReference type="InterPro" id="IPR016193">
    <property type="entry name" value="Cytidine_deaminase-like"/>
</dbReference>
<feature type="compositionally biased region" description="Basic and acidic residues" evidence="9">
    <location>
        <begin position="1003"/>
        <end position="1015"/>
    </location>
</feature>
<dbReference type="GO" id="GO:0002100">
    <property type="term" value="P:tRNA wobble adenosine to inosine editing"/>
    <property type="evidence" value="ECO:0000318"/>
    <property type="project" value="GO_Central"/>
</dbReference>
<dbReference type="GO" id="GO:0046872">
    <property type="term" value="F:metal ion binding"/>
    <property type="evidence" value="ECO:0007669"/>
    <property type="project" value="UniProtKB-KW"/>
</dbReference>
<feature type="region of interest" description="Disordered" evidence="9">
    <location>
        <begin position="1324"/>
        <end position="1345"/>
    </location>
</feature>
<keyword evidence="4" id="KW-0819">tRNA processing</keyword>
<dbReference type="STRING" id="51240.A0A2I4G3B3"/>
<feature type="region of interest" description="Disordered" evidence="9">
    <location>
        <begin position="401"/>
        <end position="433"/>
    </location>
</feature>
<dbReference type="GO" id="GO:0052717">
    <property type="term" value="F:tRNA-specific adenosine-34 deaminase activity"/>
    <property type="evidence" value="ECO:0007669"/>
    <property type="project" value="UniProtKB-EC"/>
</dbReference>
<sequence>MHSIFTNSTIYPLRSKDTPFSFNDYSYFSNERYDRVPSRSPSCCGCCRCYAFSTHAVPTSPSFLYGLRQSTLIQWSLSRRLIWGGGDRYYYGLPVYGLERRCYGRSRALKKMSVCNSSRRINGRCSCMISEEENEMHHRGHFDDVESLLSLLSEEVGAESFGDVGRSGYSCKRVDVGKRSNFGGRERNSSSSRRAEVAEGGKSGGRERYVRSSKRGDTLRVGNINCGERNVSSSKQAELEEWGSYGSECYSGKKNAGLSSLECDSRHELQLVPIESREEDCVQDEEWGTFSKNENHRRRKGGSSSSYYSFSSLGGFESDMEVQDKQGRFMEESSSAYRDSGNSGKDKFEAEMEVGIEYKMHQDAAEAQGGIPQQRNTAVRNGVEWEWRKKSEKKLTEISVEATESRNESSEMHSPVSRVYGSNHGKTSSSHKKIEDEEETLKMMINMDKETGKQYGQTENQAFVVYKPRRKYQKHTELPEFPASDVETTSLQKRNFHQLTEMSEIEDVDVERISDWPRQSDTRMNNQEENSNLVVSSIQQKEKRHLQTGEWTSEQIDSGRKSQKVTGISEFHKGNIERASITQPETRLKSKRENLDLVSTLSPEVKWPHPKTDKQDPQRIQSQKGSEDVTRISVVQASDIEAITDQRTSEKSNLTSLAKPVEETRERHDQTNEMVKQIKSMREGQRPSKLPTFHEETSGEASSFQVALNLVSQGQVQQIDVEEDKSSSEALLIPPPSQLVSRGSLHAEMTRGNATLEEVSGETSESGSSAYYTCSGGRVSALQHESYGKDESTETYGEPLNFISPEDTLGSADRLEKSSVHHVDEFVEKVRHEVLTTQIQKEKKVSEMKLASGEYRQESSSQFVSEDSQLKVRGLRRSSGGSGTKGPSDEMWDVTDSSVQQTSQAEGPQETTTTGDVIVKRTGRSLWGIIADVIRLRWVSHAESANLVTRSGGRSSSNKSASSETWFSGREHEENNDENTKREKRSMPPEVLPSDRNLCGKTSIERQGEASDTMGSKDKFSYLEADNLSSLTVSEIGSVSKGISLASGNENLGFNEDTKGLRGTHSSIEEVGLPLASPSRGIRRPPIVEEFSETGVTAASGSASMDQRKELVSARLTEISGTKRKDGELKQRKLQRKEQIPRDRFDEWEEAYKLESEQRRIDEMFMREALLEAKKAAASWEVPVGAVLVQHGKIIGRGCNLVEELRDSTAHAEMICIREASNSLRTWRLAETTLYVTLEPCPMCAGAILQARVNTLVWGAPNKLLGADGSWIRLFPDGGEGGNGSELSDKPAAPVHPFHPKMTIRRGVLALECADVMQQFFQLRRKKGKKEEPPPPSAQLSGSHHPSKLLTKMHDIFHVFCL</sequence>
<organism evidence="10 11">
    <name type="scientific">Juglans regia</name>
    <name type="common">English walnut</name>
    <dbReference type="NCBI Taxonomy" id="51240"/>
    <lineage>
        <taxon>Eukaryota</taxon>
        <taxon>Viridiplantae</taxon>
        <taxon>Streptophyta</taxon>
        <taxon>Embryophyta</taxon>
        <taxon>Tracheophyta</taxon>
        <taxon>Spermatophyta</taxon>
        <taxon>Magnoliopsida</taxon>
        <taxon>eudicotyledons</taxon>
        <taxon>Gunneridae</taxon>
        <taxon>Pentapetalae</taxon>
        <taxon>rosids</taxon>
        <taxon>fabids</taxon>
        <taxon>Fagales</taxon>
        <taxon>Juglandaceae</taxon>
        <taxon>Juglans</taxon>
    </lineage>
</organism>
<feature type="region of interest" description="Disordered" evidence="9">
    <location>
        <begin position="855"/>
        <end position="917"/>
    </location>
</feature>
<dbReference type="RefSeq" id="XP_018838399.2">
    <property type="nucleotide sequence ID" value="XM_018982854.2"/>
</dbReference>